<accession>A0ABR2F1P4</accession>
<dbReference type="Proteomes" id="UP001472677">
    <property type="component" value="Unassembled WGS sequence"/>
</dbReference>
<sequence>MQKIKLFPNLASSSGMQKIKPFRSCFTVRSAEDQTFQILLHRQRCRRSNCFQISLHRQGCRRSNILDLASPSGVQKIKPFRYCFIVRDAEDQIVSRSRFIVRDAEDQTF</sequence>
<proteinExistence type="predicted"/>
<comment type="caution">
    <text evidence="1">The sequence shown here is derived from an EMBL/GenBank/DDBJ whole genome shotgun (WGS) entry which is preliminary data.</text>
</comment>
<organism evidence="1 2">
    <name type="scientific">Hibiscus sabdariffa</name>
    <name type="common">roselle</name>
    <dbReference type="NCBI Taxonomy" id="183260"/>
    <lineage>
        <taxon>Eukaryota</taxon>
        <taxon>Viridiplantae</taxon>
        <taxon>Streptophyta</taxon>
        <taxon>Embryophyta</taxon>
        <taxon>Tracheophyta</taxon>
        <taxon>Spermatophyta</taxon>
        <taxon>Magnoliopsida</taxon>
        <taxon>eudicotyledons</taxon>
        <taxon>Gunneridae</taxon>
        <taxon>Pentapetalae</taxon>
        <taxon>rosids</taxon>
        <taxon>malvids</taxon>
        <taxon>Malvales</taxon>
        <taxon>Malvaceae</taxon>
        <taxon>Malvoideae</taxon>
        <taxon>Hibiscus</taxon>
    </lineage>
</organism>
<protein>
    <submittedName>
        <fullName evidence="1">Uncharacterized protein</fullName>
    </submittedName>
</protein>
<dbReference type="EMBL" id="JBBPBM010000009">
    <property type="protein sequence ID" value="KAK8568872.1"/>
    <property type="molecule type" value="Genomic_DNA"/>
</dbReference>
<evidence type="ECO:0000313" key="1">
    <source>
        <dbReference type="EMBL" id="KAK8568872.1"/>
    </source>
</evidence>
<evidence type="ECO:0000313" key="2">
    <source>
        <dbReference type="Proteomes" id="UP001472677"/>
    </source>
</evidence>
<keyword evidence="2" id="KW-1185">Reference proteome</keyword>
<gene>
    <name evidence="1" type="ORF">V6N12_007409</name>
</gene>
<reference evidence="1 2" key="1">
    <citation type="journal article" date="2024" name="G3 (Bethesda)">
        <title>Genome assembly of Hibiscus sabdariffa L. provides insights into metabolisms of medicinal natural products.</title>
        <authorList>
            <person name="Kim T."/>
        </authorList>
    </citation>
    <scope>NUCLEOTIDE SEQUENCE [LARGE SCALE GENOMIC DNA]</scope>
    <source>
        <strain evidence="1">TK-2024</strain>
        <tissue evidence="1">Old leaves</tissue>
    </source>
</reference>
<name>A0ABR2F1P4_9ROSI</name>